<sequence length="385" mass="41692">MVGRRSRRRLLQSLGGTALTATLAGCTNLGGNDHADFHRPTTGDRVPELDAIDDAMQSFMVENEVPGGTLGVAKDGTVVFERGYGHSDPLQTAPVRPDATFRIASITKSFTAAVVRSLVDDGELAMDDRPFQILDLAVPESESRTEGLDDITVSHLLEHEGGWDYYQSGFMPTFEQFAIANALDLDRPATSRDIVRYMLARPLQFEPGEKSVYSNFGYLVLSVLVERATGQSFPEAVRSICFDGDVSNRLYEGSTLPADRPEREVAYHSNGHCPNAMTLEEYDTVPCADGGYPIESVGGAGELVTNTRTLLSFSDDYTTRGEPRGDADPGLTAFGSIPGAHSMLHQRGDGVDVAVLFNARGRTTGAYDDIKSTLNDAIGNVDDWP</sequence>
<dbReference type="PROSITE" id="PS51318">
    <property type="entry name" value="TAT"/>
    <property type="match status" value="1"/>
</dbReference>
<dbReference type="AlphaFoldDB" id="A0ABD5VM56"/>
<dbReference type="EC" id="3.-.-.-" evidence="2"/>
<gene>
    <name evidence="2" type="ORF">ACFQGB_19770</name>
</gene>
<dbReference type="InterPro" id="IPR050491">
    <property type="entry name" value="AmpC-like"/>
</dbReference>
<evidence type="ECO:0000313" key="3">
    <source>
        <dbReference type="Proteomes" id="UP001596395"/>
    </source>
</evidence>
<feature type="domain" description="Beta-lactamase-related" evidence="1">
    <location>
        <begin position="52"/>
        <end position="318"/>
    </location>
</feature>
<dbReference type="Gene3D" id="3.40.710.10">
    <property type="entry name" value="DD-peptidase/beta-lactamase superfamily"/>
    <property type="match status" value="1"/>
</dbReference>
<reference evidence="2 3" key="1">
    <citation type="journal article" date="2019" name="Int. J. Syst. Evol. Microbiol.">
        <title>The Global Catalogue of Microorganisms (GCM) 10K type strain sequencing project: providing services to taxonomists for standard genome sequencing and annotation.</title>
        <authorList>
            <consortium name="The Broad Institute Genomics Platform"/>
            <consortium name="The Broad Institute Genome Sequencing Center for Infectious Disease"/>
            <person name="Wu L."/>
            <person name="Ma J."/>
        </authorList>
    </citation>
    <scope>NUCLEOTIDE SEQUENCE [LARGE SCALE GENOMIC DNA]</scope>
    <source>
        <strain evidence="2 3">GX26</strain>
    </source>
</reference>
<evidence type="ECO:0000259" key="1">
    <source>
        <dbReference type="Pfam" id="PF00144"/>
    </source>
</evidence>
<proteinExistence type="predicted"/>
<dbReference type="GO" id="GO:0016787">
    <property type="term" value="F:hydrolase activity"/>
    <property type="evidence" value="ECO:0007669"/>
    <property type="project" value="UniProtKB-KW"/>
</dbReference>
<dbReference type="EMBL" id="JBHSXN010000005">
    <property type="protein sequence ID" value="MFC6955107.1"/>
    <property type="molecule type" value="Genomic_DNA"/>
</dbReference>
<dbReference type="InterPro" id="IPR012338">
    <property type="entry name" value="Beta-lactam/transpept-like"/>
</dbReference>
<protein>
    <submittedName>
        <fullName evidence="2">Serine hydrolase domain-containing protein</fullName>
        <ecNumber evidence="2">3.-.-.-</ecNumber>
    </submittedName>
</protein>
<comment type="caution">
    <text evidence="2">The sequence shown here is derived from an EMBL/GenBank/DDBJ whole genome shotgun (WGS) entry which is preliminary data.</text>
</comment>
<keyword evidence="2" id="KW-0378">Hydrolase</keyword>
<dbReference type="Pfam" id="PF00144">
    <property type="entry name" value="Beta-lactamase"/>
    <property type="match status" value="1"/>
</dbReference>
<dbReference type="InterPro" id="IPR006311">
    <property type="entry name" value="TAT_signal"/>
</dbReference>
<dbReference type="InterPro" id="IPR001466">
    <property type="entry name" value="Beta-lactam-related"/>
</dbReference>
<dbReference type="SUPFAM" id="SSF56601">
    <property type="entry name" value="beta-lactamase/transpeptidase-like"/>
    <property type="match status" value="1"/>
</dbReference>
<accession>A0ABD5VM56</accession>
<keyword evidence="3" id="KW-1185">Reference proteome</keyword>
<name>A0ABD5VM56_9EURY</name>
<organism evidence="2 3">
    <name type="scientific">Halorubellus litoreus</name>
    <dbReference type="NCBI Taxonomy" id="755308"/>
    <lineage>
        <taxon>Archaea</taxon>
        <taxon>Methanobacteriati</taxon>
        <taxon>Methanobacteriota</taxon>
        <taxon>Stenosarchaea group</taxon>
        <taxon>Halobacteria</taxon>
        <taxon>Halobacteriales</taxon>
        <taxon>Halorubellaceae</taxon>
        <taxon>Halorubellus</taxon>
    </lineage>
</organism>
<dbReference type="PANTHER" id="PTHR46825:SF9">
    <property type="entry name" value="BETA-LACTAMASE-RELATED DOMAIN-CONTAINING PROTEIN"/>
    <property type="match status" value="1"/>
</dbReference>
<dbReference type="PANTHER" id="PTHR46825">
    <property type="entry name" value="D-ALANYL-D-ALANINE-CARBOXYPEPTIDASE/ENDOPEPTIDASE AMPH"/>
    <property type="match status" value="1"/>
</dbReference>
<evidence type="ECO:0000313" key="2">
    <source>
        <dbReference type="EMBL" id="MFC6955107.1"/>
    </source>
</evidence>
<dbReference type="RefSeq" id="WP_336352044.1">
    <property type="nucleotide sequence ID" value="NZ_JAZAQL010000005.1"/>
</dbReference>
<dbReference type="Proteomes" id="UP001596395">
    <property type="component" value="Unassembled WGS sequence"/>
</dbReference>
<dbReference type="PROSITE" id="PS51257">
    <property type="entry name" value="PROKAR_LIPOPROTEIN"/>
    <property type="match status" value="1"/>
</dbReference>